<evidence type="ECO:0000313" key="3">
    <source>
        <dbReference type="EMBL" id="GAF07756.1"/>
    </source>
</evidence>
<proteinExistence type="predicted"/>
<name>W7YSY8_9BACL</name>
<organism evidence="3 4">
    <name type="scientific">Paenibacillus pini JCM 16418</name>
    <dbReference type="NCBI Taxonomy" id="1236976"/>
    <lineage>
        <taxon>Bacteria</taxon>
        <taxon>Bacillati</taxon>
        <taxon>Bacillota</taxon>
        <taxon>Bacilli</taxon>
        <taxon>Bacillales</taxon>
        <taxon>Paenibacillaceae</taxon>
        <taxon>Paenibacillus</taxon>
    </lineage>
</organism>
<dbReference type="STRING" id="1236976.JCM16418_1784"/>
<keyword evidence="4" id="KW-1185">Reference proteome</keyword>
<protein>
    <submittedName>
        <fullName evidence="3">Steroid delta-isomerase</fullName>
    </submittedName>
</protein>
<accession>W7YSY8</accession>
<reference evidence="3 4" key="1">
    <citation type="journal article" date="2014" name="Genome Announc.">
        <title>Draft Genome Sequence of Paenibacillus pini JCM 16418T, Isolated from the Rhizosphere of Pine Tree.</title>
        <authorList>
            <person name="Yuki M."/>
            <person name="Oshima K."/>
            <person name="Suda W."/>
            <person name="Oshida Y."/>
            <person name="Kitamura K."/>
            <person name="Iida Y."/>
            <person name="Hattori M."/>
            <person name="Ohkuma M."/>
        </authorList>
    </citation>
    <scope>NUCLEOTIDE SEQUENCE [LARGE SCALE GENOMIC DNA]</scope>
    <source>
        <strain evidence="3 4">JCM 16418</strain>
    </source>
</reference>
<gene>
    <name evidence="3" type="ORF">JCM16418_1784</name>
</gene>
<keyword evidence="3" id="KW-0413">Isomerase</keyword>
<feature type="active site" description="Proton donor" evidence="1">
    <location>
        <position position="14"/>
    </location>
</feature>
<dbReference type="OrthoDB" id="4942966at2"/>
<feature type="domain" description="SnoaL-like" evidence="2">
    <location>
        <begin position="12"/>
        <end position="112"/>
    </location>
</feature>
<dbReference type="GO" id="GO:0016853">
    <property type="term" value="F:isomerase activity"/>
    <property type="evidence" value="ECO:0007669"/>
    <property type="project" value="UniProtKB-KW"/>
</dbReference>
<dbReference type="EMBL" id="BAVZ01000004">
    <property type="protein sequence ID" value="GAF07756.1"/>
    <property type="molecule type" value="Genomic_DNA"/>
</dbReference>
<dbReference type="AlphaFoldDB" id="W7YSY8"/>
<evidence type="ECO:0000259" key="2">
    <source>
        <dbReference type="Pfam" id="PF12680"/>
    </source>
</evidence>
<evidence type="ECO:0000313" key="4">
    <source>
        <dbReference type="Proteomes" id="UP000019364"/>
    </source>
</evidence>
<dbReference type="Proteomes" id="UP000019364">
    <property type="component" value="Unassembled WGS sequence"/>
</dbReference>
<dbReference type="CDD" id="cd00781">
    <property type="entry name" value="ketosteroid_isomerase"/>
    <property type="match status" value="1"/>
</dbReference>
<comment type="caution">
    <text evidence="3">The sequence shown here is derived from an EMBL/GenBank/DDBJ whole genome shotgun (WGS) entry which is preliminary data.</text>
</comment>
<dbReference type="Pfam" id="PF12680">
    <property type="entry name" value="SnoaL_2"/>
    <property type="match status" value="1"/>
</dbReference>
<dbReference type="eggNOG" id="COG3631">
    <property type="taxonomic scope" value="Bacteria"/>
</dbReference>
<dbReference type="SUPFAM" id="SSF54427">
    <property type="entry name" value="NTF2-like"/>
    <property type="match status" value="1"/>
</dbReference>
<evidence type="ECO:0000256" key="1">
    <source>
        <dbReference type="PIRSR" id="PIRSR639256-1"/>
    </source>
</evidence>
<dbReference type="Gene3D" id="3.10.450.50">
    <property type="match status" value="1"/>
</dbReference>
<dbReference type="RefSeq" id="WP_036647492.1">
    <property type="nucleotide sequence ID" value="NZ_BAVZ01000004.1"/>
</dbReference>
<dbReference type="InterPro" id="IPR032710">
    <property type="entry name" value="NTF2-like_dom_sf"/>
</dbReference>
<dbReference type="InterPro" id="IPR039256">
    <property type="entry name" value="Ketosteroid_isomerase"/>
</dbReference>
<sequence>MPQEQVIKAAMQQYIDRFNMDNAEQLLSMFAENATVEDPVGKTPLSGKAAIEAFYRQVMNGNTRIKLDGPIRGSHGDSGAMCLSIETKTEEKHLLIHVIEVMTFNELGQIASMKAYWGPSDME</sequence>
<dbReference type="InterPro" id="IPR037401">
    <property type="entry name" value="SnoaL-like"/>
</dbReference>
<feature type="active site" description="Proton acceptor" evidence="1">
    <location>
        <position position="38"/>
    </location>
</feature>